<dbReference type="Gene3D" id="2.30.130.30">
    <property type="entry name" value="Hypothetical protein"/>
    <property type="match status" value="1"/>
</dbReference>
<reference evidence="2 3" key="1">
    <citation type="submission" date="2018-08" db="EMBL/GenBank/DDBJ databases">
        <title>The first complete genome of Treponema rectale (CHPAT), a commensal spirochete of the bovine rectum.</title>
        <authorList>
            <person name="Staton G.J."/>
            <person name="Clegg S.R."/>
            <person name="Carter S.D."/>
            <person name="Radford A.D."/>
            <person name="Darby A."/>
            <person name="Hall N."/>
            <person name="Birtles R.J."/>
            <person name="Evans N.J."/>
        </authorList>
    </citation>
    <scope>NUCLEOTIDE SEQUENCE [LARGE SCALE GENOMIC DNA]</scope>
    <source>
        <strain evidence="2 3">CHPA</strain>
    </source>
</reference>
<name>A0A7M1XL75_9SPIR</name>
<dbReference type="InterPro" id="IPR007374">
    <property type="entry name" value="ASCH_domain"/>
</dbReference>
<proteinExistence type="predicted"/>
<feature type="domain" description="ASCH" evidence="1">
    <location>
        <begin position="11"/>
        <end position="103"/>
    </location>
</feature>
<organism evidence="2 3">
    <name type="scientific">Treponema rectale</name>
    <dbReference type="NCBI Taxonomy" id="744512"/>
    <lineage>
        <taxon>Bacteria</taxon>
        <taxon>Pseudomonadati</taxon>
        <taxon>Spirochaetota</taxon>
        <taxon>Spirochaetia</taxon>
        <taxon>Spirochaetales</taxon>
        <taxon>Treponemataceae</taxon>
        <taxon>Treponema</taxon>
    </lineage>
</organism>
<dbReference type="Pfam" id="PF04266">
    <property type="entry name" value="ASCH"/>
    <property type="match status" value="1"/>
</dbReference>
<evidence type="ECO:0000259" key="1">
    <source>
        <dbReference type="Pfam" id="PF04266"/>
    </source>
</evidence>
<sequence length="130" mass="15396">MDKITKMFGLTMIKDYLNEILSGEKTCDVRSYPTSIRGKIALLDSRSMKIYGTIDLVDCREISAEEYCSWHQTGRFKNYVFQIDDKNKKFYAYDFKNPEWLAKPIRIEGEKHTWVKIPDGIEFEYAVRLF</sequence>
<dbReference type="InterPro" id="IPR015947">
    <property type="entry name" value="PUA-like_sf"/>
</dbReference>
<protein>
    <submittedName>
        <fullName evidence="2">ASCH domain-containing protein</fullName>
    </submittedName>
</protein>
<gene>
    <name evidence="2" type="ORF">DYE49_03800</name>
</gene>
<evidence type="ECO:0000313" key="3">
    <source>
        <dbReference type="Proteomes" id="UP000593591"/>
    </source>
</evidence>
<dbReference type="SUPFAM" id="SSF88697">
    <property type="entry name" value="PUA domain-like"/>
    <property type="match status" value="1"/>
</dbReference>
<dbReference type="KEGG" id="trc:DYE49_03800"/>
<evidence type="ECO:0000313" key="2">
    <source>
        <dbReference type="EMBL" id="QOS39628.1"/>
    </source>
</evidence>
<dbReference type="AlphaFoldDB" id="A0A7M1XL75"/>
<accession>A0A7M1XL75</accession>
<dbReference type="Proteomes" id="UP000593591">
    <property type="component" value="Chromosome"/>
</dbReference>
<dbReference type="EMBL" id="CP031517">
    <property type="protein sequence ID" value="QOS39628.1"/>
    <property type="molecule type" value="Genomic_DNA"/>
</dbReference>